<keyword evidence="5 7" id="KW-1133">Transmembrane helix</keyword>
<evidence type="ECO:0000313" key="10">
    <source>
        <dbReference type="Proteomes" id="UP000230790"/>
    </source>
</evidence>
<evidence type="ECO:0000256" key="1">
    <source>
        <dbReference type="ARBA" id="ARBA00004429"/>
    </source>
</evidence>
<evidence type="ECO:0000256" key="4">
    <source>
        <dbReference type="ARBA" id="ARBA00022692"/>
    </source>
</evidence>
<feature type="transmembrane region" description="Helical" evidence="7">
    <location>
        <begin position="106"/>
        <end position="136"/>
    </location>
</feature>
<feature type="transmembrane region" description="Helical" evidence="7">
    <location>
        <begin position="31"/>
        <end position="54"/>
    </location>
</feature>
<keyword evidence="2" id="KW-1003">Cell membrane</keyword>
<sequence length="460" mass="48765">MEGFNPQWLGILMFVGFFFLLLTGYPVAFSFAGVSIVFGLIGLAMGAFDFNLLLSLPNSWFGIMSDSTLLAIPFFIFMGAILEKSGLAEELLETVGQLMGPLKGGIALAVVVVGTLLAATTGVVAATIIAMGLISLPTMLKYGYNKELATGVIVASGTMAQMIPPSIVLVLLSDQFGLSIGDLFAGALVPGLLLAASYAIYALVVAYTRPGSAPALPPEARTLSSRTLLLRTLRAFVPPVVLILAVLGTIFAGLATPSEAGAFGAIGASILAVANRRMSRKVIADAALSTAKTTGLVLMILFASTLFTKVLFALGSDLLIEEWLTNLPGGFWTFIIVANIAIFLLGIFLEFTEITYIAMPLLVPAAERVLDVFNPTGAFSNEGYTMVWFAIVVAINLQTAFISPPVGFSLFYMQSVAPKEVSTVEIHRSAIPFMIIQLVVLAIVIAFPETVNALVRLSFR</sequence>
<feature type="transmembrane region" description="Helical" evidence="7">
    <location>
        <begin position="260"/>
        <end position="275"/>
    </location>
</feature>
<feature type="transmembrane region" description="Helical" evidence="7">
    <location>
        <begin position="228"/>
        <end position="254"/>
    </location>
</feature>
<name>A0A2M8QEW6_9CHLR</name>
<dbReference type="InterPro" id="IPR004681">
    <property type="entry name" value="TRAP_DctM"/>
</dbReference>
<dbReference type="NCBIfam" id="TIGR00786">
    <property type="entry name" value="dctM"/>
    <property type="match status" value="1"/>
</dbReference>
<keyword evidence="6 7" id="KW-0472">Membrane</keyword>
<feature type="transmembrane region" description="Helical" evidence="7">
    <location>
        <begin position="331"/>
        <end position="349"/>
    </location>
</feature>
<organism evidence="9 10">
    <name type="scientific">Candidatus Thermofonsia Clade 3 bacterium</name>
    <dbReference type="NCBI Taxonomy" id="2364212"/>
    <lineage>
        <taxon>Bacteria</taxon>
        <taxon>Bacillati</taxon>
        <taxon>Chloroflexota</taxon>
        <taxon>Candidatus Thermofontia</taxon>
        <taxon>Candidatus Thermofonsia Clade 3</taxon>
    </lineage>
</organism>
<keyword evidence="3" id="KW-0997">Cell inner membrane</keyword>
<keyword evidence="4 7" id="KW-0812">Transmembrane</keyword>
<evidence type="ECO:0000256" key="3">
    <source>
        <dbReference type="ARBA" id="ARBA00022519"/>
    </source>
</evidence>
<evidence type="ECO:0000256" key="6">
    <source>
        <dbReference type="ARBA" id="ARBA00023136"/>
    </source>
</evidence>
<evidence type="ECO:0000256" key="7">
    <source>
        <dbReference type="SAM" id="Phobius"/>
    </source>
</evidence>
<dbReference type="PANTHER" id="PTHR33362:SF7">
    <property type="entry name" value="SLL1103 PROTEIN"/>
    <property type="match status" value="1"/>
</dbReference>
<reference evidence="9 10" key="1">
    <citation type="submission" date="2017-11" db="EMBL/GenBank/DDBJ databases">
        <title>Evolution of Phototrophy in the Chloroflexi Phylum Driven by Horizontal Gene Transfer.</title>
        <authorList>
            <person name="Ward L.M."/>
            <person name="Hemp J."/>
            <person name="Shih P.M."/>
            <person name="Mcglynn S.E."/>
            <person name="Fischer W."/>
        </authorList>
    </citation>
    <scope>NUCLEOTIDE SEQUENCE [LARGE SCALE GENOMIC DNA]</scope>
    <source>
        <strain evidence="9">JP3_7</strain>
    </source>
</reference>
<feature type="transmembrane region" description="Helical" evidence="7">
    <location>
        <begin position="61"/>
        <end position="82"/>
    </location>
</feature>
<dbReference type="PANTHER" id="PTHR33362">
    <property type="entry name" value="SIALIC ACID TRAP TRANSPORTER PERMEASE PROTEIN SIAT-RELATED"/>
    <property type="match status" value="1"/>
</dbReference>
<feature type="transmembrane region" description="Helical" evidence="7">
    <location>
        <begin position="148"/>
        <end position="172"/>
    </location>
</feature>
<feature type="domain" description="TRAP C4-dicarboxylate transport system permease DctM subunit" evidence="8">
    <location>
        <begin position="14"/>
        <end position="449"/>
    </location>
</feature>
<dbReference type="GO" id="GO:0005886">
    <property type="term" value="C:plasma membrane"/>
    <property type="evidence" value="ECO:0007669"/>
    <property type="project" value="UniProtKB-SubCell"/>
</dbReference>
<dbReference type="Pfam" id="PF06808">
    <property type="entry name" value="DctM"/>
    <property type="match status" value="1"/>
</dbReference>
<comment type="caution">
    <text evidence="9">The sequence shown here is derived from an EMBL/GenBank/DDBJ whole genome shotgun (WGS) entry which is preliminary data.</text>
</comment>
<dbReference type="GO" id="GO:0022857">
    <property type="term" value="F:transmembrane transporter activity"/>
    <property type="evidence" value="ECO:0007669"/>
    <property type="project" value="TreeGrafter"/>
</dbReference>
<evidence type="ECO:0000259" key="8">
    <source>
        <dbReference type="Pfam" id="PF06808"/>
    </source>
</evidence>
<evidence type="ECO:0000256" key="2">
    <source>
        <dbReference type="ARBA" id="ARBA00022475"/>
    </source>
</evidence>
<feature type="transmembrane region" description="Helical" evidence="7">
    <location>
        <begin position="184"/>
        <end position="207"/>
    </location>
</feature>
<protein>
    <submittedName>
        <fullName evidence="9">C4-dicarboxylate ABC transporter</fullName>
    </submittedName>
</protein>
<feature type="transmembrane region" description="Helical" evidence="7">
    <location>
        <begin position="433"/>
        <end position="455"/>
    </location>
</feature>
<evidence type="ECO:0000256" key="5">
    <source>
        <dbReference type="ARBA" id="ARBA00022989"/>
    </source>
</evidence>
<dbReference type="AlphaFoldDB" id="A0A2M8QEW6"/>
<dbReference type="InterPro" id="IPR010656">
    <property type="entry name" value="DctM"/>
</dbReference>
<comment type="subcellular location">
    <subcellularLocation>
        <location evidence="1">Cell inner membrane</location>
        <topology evidence="1">Multi-pass membrane protein</topology>
    </subcellularLocation>
</comment>
<feature type="transmembrane region" description="Helical" evidence="7">
    <location>
        <begin position="7"/>
        <end position="25"/>
    </location>
</feature>
<gene>
    <name evidence="9" type="ORF">CUN48_04095</name>
</gene>
<proteinExistence type="predicted"/>
<accession>A0A2M8QEW6</accession>
<feature type="transmembrane region" description="Helical" evidence="7">
    <location>
        <begin position="296"/>
        <end position="319"/>
    </location>
</feature>
<evidence type="ECO:0000313" key="9">
    <source>
        <dbReference type="EMBL" id="PJF48353.1"/>
    </source>
</evidence>
<feature type="transmembrane region" description="Helical" evidence="7">
    <location>
        <begin position="387"/>
        <end position="413"/>
    </location>
</feature>
<dbReference type="EMBL" id="PGTN01000017">
    <property type="protein sequence ID" value="PJF48353.1"/>
    <property type="molecule type" value="Genomic_DNA"/>
</dbReference>
<dbReference type="Proteomes" id="UP000230790">
    <property type="component" value="Unassembled WGS sequence"/>
</dbReference>